<feature type="domain" description="ABC transmembrane type-1" evidence="10">
    <location>
        <begin position="173"/>
        <end position="452"/>
    </location>
</feature>
<keyword evidence="4" id="KW-0547">Nucleotide-binding</keyword>
<comment type="subcellular location">
    <subcellularLocation>
        <location evidence="1">Cell membrane</location>
        <topology evidence="1">Multi-pass membrane protein</topology>
    </subcellularLocation>
</comment>
<evidence type="ECO:0000256" key="6">
    <source>
        <dbReference type="ARBA" id="ARBA00022989"/>
    </source>
</evidence>
<dbReference type="Gene3D" id="3.90.70.10">
    <property type="entry name" value="Cysteine proteinases"/>
    <property type="match status" value="1"/>
</dbReference>
<evidence type="ECO:0000256" key="8">
    <source>
        <dbReference type="SAM" id="Phobius"/>
    </source>
</evidence>
<dbReference type="PANTHER" id="PTHR24221">
    <property type="entry name" value="ATP-BINDING CASSETTE SUB-FAMILY B"/>
    <property type="match status" value="1"/>
</dbReference>
<protein>
    <submittedName>
        <fullName evidence="12">Colicin V biosynthesis protein</fullName>
    </submittedName>
</protein>
<feature type="transmembrane region" description="Helical" evidence="8">
    <location>
        <begin position="173"/>
        <end position="194"/>
    </location>
</feature>
<feature type="transmembrane region" description="Helical" evidence="8">
    <location>
        <begin position="206"/>
        <end position="227"/>
    </location>
</feature>
<dbReference type="PROSITE" id="PS00211">
    <property type="entry name" value="ABC_TRANSPORTER_1"/>
    <property type="match status" value="1"/>
</dbReference>
<keyword evidence="2" id="KW-1003">Cell membrane</keyword>
<organism evidence="12 13">
    <name type="scientific">Hydrogenophaga electricum</name>
    <dbReference type="NCBI Taxonomy" id="1230953"/>
    <lineage>
        <taxon>Bacteria</taxon>
        <taxon>Pseudomonadati</taxon>
        <taxon>Pseudomonadota</taxon>
        <taxon>Betaproteobacteria</taxon>
        <taxon>Burkholderiales</taxon>
        <taxon>Comamonadaceae</taxon>
        <taxon>Hydrogenophaga</taxon>
    </lineage>
</organism>
<reference evidence="13" key="1">
    <citation type="journal article" date="2019" name="Int. J. Syst. Evol. Microbiol.">
        <title>The Global Catalogue of Microorganisms (GCM) 10K type strain sequencing project: providing services to taxonomists for standard genome sequencing and annotation.</title>
        <authorList>
            <consortium name="The Broad Institute Genomics Platform"/>
            <consortium name="The Broad Institute Genome Sequencing Center for Infectious Disease"/>
            <person name="Wu L."/>
            <person name="Ma J."/>
        </authorList>
    </citation>
    <scope>NUCLEOTIDE SEQUENCE [LARGE SCALE GENOMIC DNA]</scope>
    <source>
        <strain evidence="13">NBRC 109341</strain>
    </source>
</reference>
<proteinExistence type="predicted"/>
<dbReference type="PROSITE" id="PS50893">
    <property type="entry name" value="ABC_TRANSPORTER_2"/>
    <property type="match status" value="1"/>
</dbReference>
<dbReference type="SUPFAM" id="SSF52540">
    <property type="entry name" value="P-loop containing nucleoside triphosphate hydrolases"/>
    <property type="match status" value="1"/>
</dbReference>
<dbReference type="PANTHER" id="PTHR24221:SF606">
    <property type="entry name" value="COLICIN V SECRETION-PROCESSING ATP-BINDING PROTEIN"/>
    <property type="match status" value="1"/>
</dbReference>
<sequence>MNWTEQLSFGLRRTTPVVLQTEAAECGLACLAMVLGHHGLATDLAALRSRHTLSLTGVTLATLTDIAAREQLGTRALRLELDELPQLRLPAILHWDLNHFVVLQSVSGRQAVVLDPAFGERHLSLDEVSQHFTGVALELWPNPGFQPRDEKTRVRLSQLIGQVSGFWPSLARILMLSLALEVFGLVSPLFMQWVLDEVVVSRDTQLLTTLALGFGLLLLLQNATGLVRSWLLMVINTSVSVQWKANVFAHLTRLPLSYFQNRHLGDVVSRSESVEDIQNTLSTALVEALFDGLLVVLTLVLMFLYSPVLAGVSVLGVLLYLVLRLLWFRPFYAASEESLVRDAQQSTHFLETIRGMRAIQLFGRQQQRQGAWQTLLVSATNAHLKVEKMQILYGLARGLLSGGFMILIVWLGARQIVSTELTVGMLMAFLAYRNQFDSRVMALIDKAIDLKMLRLHAERLADIVLTPALPRADRLDAQAIAQRQIAGDGETASPTLQIDQVRFRYADMAPWVLDGLTLDIGAGEVVAITGRSGCGKTTLINLLLGSYAPTEGQIRADGVPLSQLGIERWREGVATVMQDDSLFAGSIRDNITFFDPEPDLDWMVTCADMAALHEDIEAMPMGYQTLTGDMGTVLSGGQRQRLLLARALYKRPRVLVLDEATSHLDLESEQRVNDAISALPVTRLIIAHRPETLRAAPRVVELREGQVHFDGTPADYFAMVAQRRRDQEPA</sequence>
<evidence type="ECO:0000313" key="12">
    <source>
        <dbReference type="EMBL" id="GLS14919.1"/>
    </source>
</evidence>
<dbReference type="InterPro" id="IPR011527">
    <property type="entry name" value="ABC1_TM_dom"/>
</dbReference>
<keyword evidence="6 8" id="KW-1133">Transmembrane helix</keyword>
<name>A0ABQ6C464_9BURK</name>
<dbReference type="InterPro" id="IPR003439">
    <property type="entry name" value="ABC_transporter-like_ATP-bd"/>
</dbReference>
<dbReference type="Pfam" id="PF00005">
    <property type="entry name" value="ABC_tran"/>
    <property type="match status" value="1"/>
</dbReference>
<dbReference type="SMART" id="SM00382">
    <property type="entry name" value="AAA"/>
    <property type="match status" value="1"/>
</dbReference>
<evidence type="ECO:0000259" key="10">
    <source>
        <dbReference type="PROSITE" id="PS50929"/>
    </source>
</evidence>
<evidence type="ECO:0000256" key="1">
    <source>
        <dbReference type="ARBA" id="ARBA00004651"/>
    </source>
</evidence>
<dbReference type="InterPro" id="IPR033838">
    <property type="entry name" value="CvaB_peptidase"/>
</dbReference>
<evidence type="ECO:0000256" key="4">
    <source>
        <dbReference type="ARBA" id="ARBA00022741"/>
    </source>
</evidence>
<dbReference type="InterPro" id="IPR039421">
    <property type="entry name" value="Type_1_exporter"/>
</dbReference>
<feature type="transmembrane region" description="Helical" evidence="8">
    <location>
        <begin position="308"/>
        <end position="327"/>
    </location>
</feature>
<feature type="transmembrane region" description="Helical" evidence="8">
    <location>
        <begin position="280"/>
        <end position="302"/>
    </location>
</feature>
<dbReference type="Proteomes" id="UP001156903">
    <property type="component" value="Unassembled WGS sequence"/>
</dbReference>
<evidence type="ECO:0000256" key="7">
    <source>
        <dbReference type="ARBA" id="ARBA00023136"/>
    </source>
</evidence>
<keyword evidence="13" id="KW-1185">Reference proteome</keyword>
<dbReference type="InterPro" id="IPR017871">
    <property type="entry name" value="ABC_transporter-like_CS"/>
</dbReference>
<feature type="domain" description="ABC transporter" evidence="9">
    <location>
        <begin position="496"/>
        <end position="729"/>
    </location>
</feature>
<keyword evidence="7 8" id="KW-0472">Membrane</keyword>
<accession>A0ABQ6C464</accession>
<dbReference type="RefSeq" id="WP_284307948.1">
    <property type="nucleotide sequence ID" value="NZ_BSPB01000017.1"/>
</dbReference>
<feature type="transmembrane region" description="Helical" evidence="8">
    <location>
        <begin position="391"/>
        <end position="410"/>
    </location>
</feature>
<dbReference type="CDD" id="cd02419">
    <property type="entry name" value="Peptidase_C39C"/>
    <property type="match status" value="1"/>
</dbReference>
<gene>
    <name evidence="12" type="ORF">GCM10007935_23520</name>
</gene>
<keyword evidence="3 8" id="KW-0812">Transmembrane</keyword>
<comment type="caution">
    <text evidence="12">The sequence shown here is derived from an EMBL/GenBank/DDBJ whole genome shotgun (WGS) entry which is preliminary data.</text>
</comment>
<dbReference type="InterPro" id="IPR036640">
    <property type="entry name" value="ABC1_TM_sf"/>
</dbReference>
<evidence type="ECO:0000259" key="11">
    <source>
        <dbReference type="PROSITE" id="PS50990"/>
    </source>
</evidence>
<dbReference type="Gene3D" id="1.20.1560.10">
    <property type="entry name" value="ABC transporter type 1, transmembrane domain"/>
    <property type="match status" value="1"/>
</dbReference>
<evidence type="ECO:0000256" key="5">
    <source>
        <dbReference type="ARBA" id="ARBA00022840"/>
    </source>
</evidence>
<evidence type="ECO:0000313" key="13">
    <source>
        <dbReference type="Proteomes" id="UP001156903"/>
    </source>
</evidence>
<evidence type="ECO:0000256" key="3">
    <source>
        <dbReference type="ARBA" id="ARBA00022692"/>
    </source>
</evidence>
<dbReference type="InterPro" id="IPR027417">
    <property type="entry name" value="P-loop_NTPase"/>
</dbReference>
<dbReference type="InterPro" id="IPR005074">
    <property type="entry name" value="Peptidase_C39"/>
</dbReference>
<keyword evidence="5" id="KW-0067">ATP-binding</keyword>
<dbReference type="InterPro" id="IPR003593">
    <property type="entry name" value="AAA+_ATPase"/>
</dbReference>
<dbReference type="SUPFAM" id="SSF90123">
    <property type="entry name" value="ABC transporter transmembrane region"/>
    <property type="match status" value="1"/>
</dbReference>
<dbReference type="PROSITE" id="PS50929">
    <property type="entry name" value="ABC_TM1F"/>
    <property type="match status" value="1"/>
</dbReference>
<dbReference type="Gene3D" id="3.40.50.300">
    <property type="entry name" value="P-loop containing nucleotide triphosphate hydrolases"/>
    <property type="match status" value="1"/>
</dbReference>
<dbReference type="Pfam" id="PF03412">
    <property type="entry name" value="Peptidase_C39"/>
    <property type="match status" value="1"/>
</dbReference>
<dbReference type="CDD" id="cd18567">
    <property type="entry name" value="ABC_6TM_CvaB_RaxB_like"/>
    <property type="match status" value="1"/>
</dbReference>
<evidence type="ECO:0000256" key="2">
    <source>
        <dbReference type="ARBA" id="ARBA00022475"/>
    </source>
</evidence>
<evidence type="ECO:0000259" key="9">
    <source>
        <dbReference type="PROSITE" id="PS50893"/>
    </source>
</evidence>
<dbReference type="PROSITE" id="PS50990">
    <property type="entry name" value="PEPTIDASE_C39"/>
    <property type="match status" value="1"/>
</dbReference>
<dbReference type="Pfam" id="PF00664">
    <property type="entry name" value="ABC_membrane"/>
    <property type="match status" value="1"/>
</dbReference>
<dbReference type="EMBL" id="BSPB01000017">
    <property type="protein sequence ID" value="GLS14919.1"/>
    <property type="molecule type" value="Genomic_DNA"/>
</dbReference>
<feature type="domain" description="Peptidase C39" evidence="11">
    <location>
        <begin position="20"/>
        <end position="139"/>
    </location>
</feature>